<evidence type="ECO:0000313" key="1">
    <source>
        <dbReference type="EMBL" id="MDR7357116.1"/>
    </source>
</evidence>
<dbReference type="Gene3D" id="3.30.530.20">
    <property type="match status" value="1"/>
</dbReference>
<gene>
    <name evidence="1" type="ORF">J2S64_000807</name>
</gene>
<organism evidence="1 2">
    <name type="scientific">Paeniglutamicibacter sulfureus</name>
    <dbReference type="NCBI Taxonomy" id="43666"/>
    <lineage>
        <taxon>Bacteria</taxon>
        <taxon>Bacillati</taxon>
        <taxon>Actinomycetota</taxon>
        <taxon>Actinomycetes</taxon>
        <taxon>Micrococcales</taxon>
        <taxon>Micrococcaceae</taxon>
        <taxon>Paeniglutamicibacter</taxon>
    </lineage>
</organism>
<sequence>MDVKRQDAIEASIDINATGASVWELISEPGWFINGGAITTHRIETDGAFSTVYDAIYGKFEFETITLEAPRYAAFRSLGGHAWDDPVPNTLVEFWIEPTHSGAVRLRVMESGFADFGADEHAHAISANTQGWKAEMLAAQRYLDGK</sequence>
<dbReference type="Proteomes" id="UP001183817">
    <property type="component" value="Unassembled WGS sequence"/>
</dbReference>
<accession>A0ABU2BFR2</accession>
<protein>
    <submittedName>
        <fullName evidence="1">Uncharacterized protein YndB with AHSA1/START domain</fullName>
    </submittedName>
</protein>
<reference evidence="1 2" key="1">
    <citation type="submission" date="2023-07" db="EMBL/GenBank/DDBJ databases">
        <title>Sequencing the genomes of 1000 actinobacteria strains.</title>
        <authorList>
            <person name="Klenk H.-P."/>
        </authorList>
    </citation>
    <scope>NUCLEOTIDE SEQUENCE [LARGE SCALE GENOMIC DNA]</scope>
    <source>
        <strain evidence="1 2">DSM 20167</strain>
    </source>
</reference>
<dbReference type="InterPro" id="IPR023393">
    <property type="entry name" value="START-like_dom_sf"/>
</dbReference>
<comment type="caution">
    <text evidence="1">The sequence shown here is derived from an EMBL/GenBank/DDBJ whole genome shotgun (WGS) entry which is preliminary data.</text>
</comment>
<dbReference type="RefSeq" id="WP_310288348.1">
    <property type="nucleotide sequence ID" value="NZ_BAAAWO010000001.1"/>
</dbReference>
<dbReference type="EMBL" id="JAVDYI010000001">
    <property type="protein sequence ID" value="MDR7357116.1"/>
    <property type="molecule type" value="Genomic_DNA"/>
</dbReference>
<evidence type="ECO:0000313" key="2">
    <source>
        <dbReference type="Proteomes" id="UP001183817"/>
    </source>
</evidence>
<keyword evidence="2" id="KW-1185">Reference proteome</keyword>
<dbReference type="SUPFAM" id="SSF55961">
    <property type="entry name" value="Bet v1-like"/>
    <property type="match status" value="1"/>
</dbReference>
<proteinExistence type="predicted"/>
<name>A0ABU2BFR2_9MICC</name>